<evidence type="ECO:0000256" key="1">
    <source>
        <dbReference type="SAM" id="MobiDB-lite"/>
    </source>
</evidence>
<dbReference type="SUPFAM" id="SSF48097">
    <property type="entry name" value="Regulator of G-protein signaling, RGS"/>
    <property type="match status" value="1"/>
</dbReference>
<dbReference type="PRINTS" id="PR01301">
    <property type="entry name" value="RGSPROTEIN"/>
</dbReference>
<feature type="compositionally biased region" description="Low complexity" evidence="1">
    <location>
        <begin position="487"/>
        <end position="518"/>
    </location>
</feature>
<dbReference type="EMBL" id="JANTQA010000042">
    <property type="protein sequence ID" value="KAJ3434820.1"/>
    <property type="molecule type" value="Genomic_DNA"/>
</dbReference>
<feature type="transmembrane region" description="Helical" evidence="2">
    <location>
        <begin position="219"/>
        <end position="241"/>
    </location>
</feature>
<dbReference type="PROSITE" id="PS50132">
    <property type="entry name" value="RGS"/>
    <property type="match status" value="1"/>
</dbReference>
<name>A0AAV7Z2H5_9EUKA</name>
<dbReference type="PANTHER" id="PTHR10845">
    <property type="entry name" value="REGULATOR OF G PROTEIN SIGNALING"/>
    <property type="match status" value="1"/>
</dbReference>
<dbReference type="Proteomes" id="UP001146793">
    <property type="component" value="Unassembled WGS sequence"/>
</dbReference>
<evidence type="ECO:0000313" key="4">
    <source>
        <dbReference type="EMBL" id="KAJ3434820.1"/>
    </source>
</evidence>
<feature type="transmembrane region" description="Helical" evidence="2">
    <location>
        <begin position="186"/>
        <end position="207"/>
    </location>
</feature>
<keyword evidence="2" id="KW-0472">Membrane</keyword>
<evidence type="ECO:0000313" key="5">
    <source>
        <dbReference type="Proteomes" id="UP001146793"/>
    </source>
</evidence>
<keyword evidence="2" id="KW-1133">Transmembrane helix</keyword>
<feature type="transmembrane region" description="Helical" evidence="2">
    <location>
        <begin position="149"/>
        <end position="174"/>
    </location>
</feature>
<feature type="transmembrane region" description="Helical" evidence="2">
    <location>
        <begin position="253"/>
        <end position="272"/>
    </location>
</feature>
<dbReference type="CDD" id="cd07440">
    <property type="entry name" value="RGS"/>
    <property type="match status" value="1"/>
</dbReference>
<reference evidence="4" key="1">
    <citation type="submission" date="2022-08" db="EMBL/GenBank/DDBJ databases">
        <title>Novel sulphate-reducing endosymbionts in the free-living metamonad Anaeramoeba.</title>
        <authorList>
            <person name="Jerlstrom-Hultqvist J."/>
            <person name="Cepicka I."/>
            <person name="Gallot-Lavallee L."/>
            <person name="Salas-Leiva D."/>
            <person name="Curtis B.A."/>
            <person name="Zahonova K."/>
            <person name="Pipaliya S."/>
            <person name="Dacks J."/>
            <person name="Roger A.J."/>
        </authorList>
    </citation>
    <scope>NUCLEOTIDE SEQUENCE</scope>
    <source>
        <strain evidence="4">Busselton2</strain>
    </source>
</reference>
<proteinExistence type="predicted"/>
<dbReference type="Gene3D" id="1.10.167.10">
    <property type="entry name" value="Regulator of G-protein Signalling 4, domain 2"/>
    <property type="match status" value="1"/>
</dbReference>
<dbReference type="InterPro" id="IPR044926">
    <property type="entry name" value="RGS_subdomain_2"/>
</dbReference>
<dbReference type="InterPro" id="IPR036305">
    <property type="entry name" value="RGS_sf"/>
</dbReference>
<dbReference type="InterPro" id="IPR016137">
    <property type="entry name" value="RGS"/>
</dbReference>
<evidence type="ECO:0000256" key="2">
    <source>
        <dbReference type="SAM" id="Phobius"/>
    </source>
</evidence>
<evidence type="ECO:0000259" key="3">
    <source>
        <dbReference type="PROSITE" id="PS50132"/>
    </source>
</evidence>
<dbReference type="PANTHER" id="PTHR10845:SF192">
    <property type="entry name" value="DOUBLE HIT, ISOFORM B"/>
    <property type="match status" value="1"/>
</dbReference>
<gene>
    <name evidence="4" type="ORF">M0812_01942</name>
</gene>
<protein>
    <submittedName>
        <fullName evidence="4">Regulator of g protein signaling</fullName>
    </submittedName>
</protein>
<dbReference type="AlphaFoldDB" id="A0AAV7Z2H5"/>
<dbReference type="SMART" id="SM00315">
    <property type="entry name" value="RGS"/>
    <property type="match status" value="1"/>
</dbReference>
<comment type="caution">
    <text evidence="4">The sequence shown here is derived from an EMBL/GenBank/DDBJ whole genome shotgun (WGS) entry which is preliminary data.</text>
</comment>
<sequence>MFGFISHFLIEKITDLVHHVQMFADDLILIMERPISEIDKKLILIFKIIQEFGMNPNKDKTLKSNQLSEIKKKLKNAKRLLVHHSKKCKKEQYKLPEKMDNLTPSKINFESKNDFKQTNLSINNDNVIKVIRKVEKDFYQTKFRESKQFLVISCFVQMAFFSIVAIIIMLIFGLHKDSHRFCNFRINSIPIIIFQCFYGVNLSILIIKCWKIRKIKDVFLIKSELYTIITVVFLCMIADLIAKQFDKNTESLWIWVVMLYMLFLISFVFPIYKSYQTTNKIKSNNAKNNNGEDTENQKSDKQGQLNTFQFFQSVINDKDKVNYWIEFAQNNYSVENIMFYCSVQEYEKKKCKSCKELLSQSIIKNYIKTSSPLIINISSSVRDCVLEDFEKNPTQNDLFQPAKDEIVTLMYTNSFPFFYNSIYHHQMLIDGNYEDPTNYLEFSENSNSDQELRLLSKTINPDIYDLNSNFSKAHMIKINSKATNEMNSKNSQQNQKNRSNSKQHTCTVIDSDSSCSSEIDPDPYPGSG</sequence>
<accession>A0AAV7Z2H5</accession>
<feature type="region of interest" description="Disordered" evidence="1">
    <location>
        <begin position="484"/>
        <end position="528"/>
    </location>
</feature>
<dbReference type="Pfam" id="PF00615">
    <property type="entry name" value="RGS"/>
    <property type="match status" value="1"/>
</dbReference>
<organism evidence="4 5">
    <name type="scientific">Anaeramoeba flamelloides</name>
    <dbReference type="NCBI Taxonomy" id="1746091"/>
    <lineage>
        <taxon>Eukaryota</taxon>
        <taxon>Metamonada</taxon>
        <taxon>Anaeramoebidae</taxon>
        <taxon>Anaeramoeba</taxon>
    </lineage>
</organism>
<keyword evidence="2" id="KW-0812">Transmembrane</keyword>
<feature type="domain" description="RGS" evidence="3">
    <location>
        <begin position="310"/>
        <end position="428"/>
    </location>
</feature>